<dbReference type="EMBL" id="CAJOBJ010345896">
    <property type="protein sequence ID" value="CAF5201294.1"/>
    <property type="molecule type" value="Genomic_DNA"/>
</dbReference>
<proteinExistence type="predicted"/>
<feature type="non-terminal residue" evidence="1">
    <location>
        <position position="143"/>
    </location>
</feature>
<reference evidence="1" key="1">
    <citation type="submission" date="2021-02" db="EMBL/GenBank/DDBJ databases">
        <authorList>
            <person name="Nowell W R."/>
        </authorList>
    </citation>
    <scope>NUCLEOTIDE SEQUENCE</scope>
</reference>
<dbReference type="AlphaFoldDB" id="A0A8S3II32"/>
<evidence type="ECO:0000313" key="1">
    <source>
        <dbReference type="EMBL" id="CAF5201294.1"/>
    </source>
</evidence>
<protein>
    <submittedName>
        <fullName evidence="1">Uncharacterized protein</fullName>
    </submittedName>
</protein>
<organism evidence="1 2">
    <name type="scientific">Rotaria magnacalcarata</name>
    <dbReference type="NCBI Taxonomy" id="392030"/>
    <lineage>
        <taxon>Eukaryota</taxon>
        <taxon>Metazoa</taxon>
        <taxon>Spiralia</taxon>
        <taxon>Gnathifera</taxon>
        <taxon>Rotifera</taxon>
        <taxon>Eurotatoria</taxon>
        <taxon>Bdelloidea</taxon>
        <taxon>Philodinida</taxon>
        <taxon>Philodinidae</taxon>
        <taxon>Rotaria</taxon>
    </lineage>
</organism>
<name>A0A8S3II32_9BILA</name>
<dbReference type="Proteomes" id="UP000681720">
    <property type="component" value="Unassembled WGS sequence"/>
</dbReference>
<evidence type="ECO:0000313" key="2">
    <source>
        <dbReference type="Proteomes" id="UP000681720"/>
    </source>
</evidence>
<comment type="caution">
    <text evidence="1">The sequence shown here is derived from an EMBL/GenBank/DDBJ whole genome shotgun (WGS) entry which is preliminary data.</text>
</comment>
<sequence>MSYRSSTLPNNVFEFMRSFSGEKLVILLQFQGIIDAQCFLDCEDPIEILSFDSDDLLNLKKKLCVKLNNNSFAVLPGIRSKMNLLKNVLTKKRNQLRKEPSQTSPDIVAINNASSIILTAEDLTYSSNLSTQSSINISSSSAV</sequence>
<accession>A0A8S3II32</accession>
<gene>
    <name evidence="1" type="ORF">GIL414_LOCUS76673</name>
</gene>